<dbReference type="EMBL" id="LT598464">
    <property type="protein sequence ID" value="SCU81500.1"/>
    <property type="molecule type" value="Genomic_DNA"/>
</dbReference>
<dbReference type="Proteomes" id="UP000191024">
    <property type="component" value="Chromosome B"/>
</dbReference>
<sequence>MTSTVHKSLKLDVDEFLAQQQFRAKLRSWLSCDAQPWGTLYSRQDNNNYSFDTDELDTLLQLGGYVQTSGTTAVISPLSSASKSPDNYDIDNEQAPVAPVSRGRQRLLKIRHKVKTCFHRSGDKPESQWRVYASRGPQEKAEDCPFTSNGKLMELGSPFHGGTHCCASWPVNFHKEDCDPKDTKASDGGSTAYRAKGLPSRSTNVFALLTHFAVNPTETIKMPSRRCHYATTSAASNVSFRQVRYYEPQTVWQSNTLEVS</sequence>
<keyword evidence="2" id="KW-1185">Reference proteome</keyword>
<gene>
    <name evidence="1" type="ORF">LAMI_0B06502G</name>
</gene>
<proteinExistence type="predicted"/>
<reference evidence="1 2" key="1">
    <citation type="submission" date="2016-03" db="EMBL/GenBank/DDBJ databases">
        <authorList>
            <person name="Devillers H."/>
        </authorList>
    </citation>
    <scope>NUCLEOTIDE SEQUENCE [LARGE SCALE GENOMIC DNA]</scope>
    <source>
        <strain evidence="1">CBS 11717</strain>
    </source>
</reference>
<protein>
    <submittedName>
        <fullName evidence="1">LAMI_0B06502g1_1</fullName>
    </submittedName>
</protein>
<evidence type="ECO:0000313" key="2">
    <source>
        <dbReference type="Proteomes" id="UP000191024"/>
    </source>
</evidence>
<name>A0A1G4IX23_9SACH</name>
<dbReference type="AlphaFoldDB" id="A0A1G4IX23"/>
<evidence type="ECO:0000313" key="1">
    <source>
        <dbReference type="EMBL" id="SCU81500.1"/>
    </source>
</evidence>
<accession>A0A1G4IX23</accession>
<organism evidence="1 2">
    <name type="scientific">Lachancea mirantina</name>
    <dbReference type="NCBI Taxonomy" id="1230905"/>
    <lineage>
        <taxon>Eukaryota</taxon>
        <taxon>Fungi</taxon>
        <taxon>Dikarya</taxon>
        <taxon>Ascomycota</taxon>
        <taxon>Saccharomycotina</taxon>
        <taxon>Saccharomycetes</taxon>
        <taxon>Saccharomycetales</taxon>
        <taxon>Saccharomycetaceae</taxon>
        <taxon>Lachancea</taxon>
    </lineage>
</organism>